<evidence type="ECO:0000313" key="1">
    <source>
        <dbReference type="EMBL" id="KAF7276038.1"/>
    </source>
</evidence>
<sequence>MGAPIIEVTALIEFIVAKHRNGGLDNIRLKFIGKYGKFDNLDTDSFSFDEIPSRMNADEENFVKHLPSGQDVFGATDDDDLPF</sequence>
<dbReference type="AlphaFoldDB" id="A0A834IDF7"/>
<proteinExistence type="predicted"/>
<keyword evidence="2" id="KW-1185">Reference proteome</keyword>
<gene>
    <name evidence="1" type="ORF">GWI33_010985</name>
</gene>
<dbReference type="EMBL" id="JAACXV010008508">
    <property type="protein sequence ID" value="KAF7276038.1"/>
    <property type="molecule type" value="Genomic_DNA"/>
</dbReference>
<name>A0A834IDF7_RHYFE</name>
<reference evidence="1" key="1">
    <citation type="submission" date="2020-08" db="EMBL/GenBank/DDBJ databases">
        <title>Genome sequencing and assembly of the red palm weevil Rhynchophorus ferrugineus.</title>
        <authorList>
            <person name="Dias G.B."/>
            <person name="Bergman C.M."/>
            <person name="Manee M."/>
        </authorList>
    </citation>
    <scope>NUCLEOTIDE SEQUENCE</scope>
    <source>
        <strain evidence="1">AA-2017</strain>
        <tissue evidence="1">Whole larva</tissue>
    </source>
</reference>
<accession>A0A834IDF7</accession>
<protein>
    <submittedName>
        <fullName evidence="1">Uncharacterized protein</fullName>
    </submittedName>
</protein>
<evidence type="ECO:0000313" key="2">
    <source>
        <dbReference type="Proteomes" id="UP000625711"/>
    </source>
</evidence>
<organism evidence="1 2">
    <name type="scientific">Rhynchophorus ferrugineus</name>
    <name type="common">Red palm weevil</name>
    <name type="synonym">Curculio ferrugineus</name>
    <dbReference type="NCBI Taxonomy" id="354439"/>
    <lineage>
        <taxon>Eukaryota</taxon>
        <taxon>Metazoa</taxon>
        <taxon>Ecdysozoa</taxon>
        <taxon>Arthropoda</taxon>
        <taxon>Hexapoda</taxon>
        <taxon>Insecta</taxon>
        <taxon>Pterygota</taxon>
        <taxon>Neoptera</taxon>
        <taxon>Endopterygota</taxon>
        <taxon>Coleoptera</taxon>
        <taxon>Polyphaga</taxon>
        <taxon>Cucujiformia</taxon>
        <taxon>Curculionidae</taxon>
        <taxon>Dryophthorinae</taxon>
        <taxon>Rhynchophorus</taxon>
    </lineage>
</organism>
<dbReference type="Proteomes" id="UP000625711">
    <property type="component" value="Unassembled WGS sequence"/>
</dbReference>
<comment type="caution">
    <text evidence="1">The sequence shown here is derived from an EMBL/GenBank/DDBJ whole genome shotgun (WGS) entry which is preliminary data.</text>
</comment>
<dbReference type="OrthoDB" id="448835at2759"/>